<dbReference type="Pfam" id="PF13650">
    <property type="entry name" value="Asp_protease_2"/>
    <property type="match status" value="1"/>
</dbReference>
<dbReference type="GO" id="GO:0004190">
    <property type="term" value="F:aspartic-type endopeptidase activity"/>
    <property type="evidence" value="ECO:0007669"/>
    <property type="project" value="InterPro"/>
</dbReference>
<dbReference type="RefSeq" id="WP_109533075.1">
    <property type="nucleotide sequence ID" value="NZ_CAXPUO010000046.1"/>
</dbReference>
<dbReference type="InterPro" id="IPR001969">
    <property type="entry name" value="Aspartic_peptidase_AS"/>
</dbReference>
<accession>A0A2U2CAV4</accession>
<evidence type="ECO:0000313" key="3">
    <source>
        <dbReference type="Proteomes" id="UP000244940"/>
    </source>
</evidence>
<dbReference type="AlphaFoldDB" id="A0A2U2CAV4"/>
<reference evidence="2 3" key="1">
    <citation type="submission" date="2018-05" db="EMBL/GenBank/DDBJ databases">
        <title>Pararhodobacter marina sp. nov., isolated from deep-sea water of the Indian Ocean.</title>
        <authorList>
            <person name="Lai Q.Sr."/>
            <person name="Liu X."/>
            <person name="Shao Z."/>
        </authorList>
    </citation>
    <scope>NUCLEOTIDE SEQUENCE [LARGE SCALE GENOMIC DNA]</scope>
    <source>
        <strain evidence="2 3">CIC4N-9</strain>
    </source>
</reference>
<keyword evidence="3" id="KW-1185">Reference proteome</keyword>
<dbReference type="NCBIfam" id="TIGR02281">
    <property type="entry name" value="clan_AA_DTGA"/>
    <property type="match status" value="1"/>
</dbReference>
<dbReference type="InterPro" id="IPR021109">
    <property type="entry name" value="Peptidase_aspartic_dom_sf"/>
</dbReference>
<comment type="caution">
    <text evidence="2">The sequence shown here is derived from an EMBL/GenBank/DDBJ whole genome shotgun (WGS) entry which is preliminary data.</text>
</comment>
<keyword evidence="2" id="KW-0378">Hydrolase</keyword>
<dbReference type="GeneID" id="94365108"/>
<dbReference type="OrthoDB" id="7595324at2"/>
<dbReference type="PROSITE" id="PS00141">
    <property type="entry name" value="ASP_PROTEASE"/>
    <property type="match status" value="1"/>
</dbReference>
<evidence type="ECO:0000256" key="1">
    <source>
        <dbReference type="SAM" id="Phobius"/>
    </source>
</evidence>
<dbReference type="CDD" id="cd05483">
    <property type="entry name" value="retropepsin_like_bacteria"/>
    <property type="match status" value="1"/>
</dbReference>
<dbReference type="SUPFAM" id="SSF50630">
    <property type="entry name" value="Acid proteases"/>
    <property type="match status" value="1"/>
</dbReference>
<evidence type="ECO:0000313" key="2">
    <source>
        <dbReference type="EMBL" id="PWE29026.1"/>
    </source>
</evidence>
<feature type="transmembrane region" description="Helical" evidence="1">
    <location>
        <begin position="44"/>
        <end position="61"/>
    </location>
</feature>
<proteinExistence type="predicted"/>
<sequence length="202" mass="21941">MDALPQLSDDDIARLVYLGVLGVALIGYALVATQGRLLTFLRHAILWALIFVGAAAAYGLWDSTQFSRSAVQTAEGDGMVLRRGFDGQYHVTLDITGPNGVPTPVRFILDTGATDMVLTQEDAAKLGFAEDDLRYLGLASTANGMTRTAQVTLDRVALEGHVASGVRALVNEGALHASLLGMRYLERFSRIEIMRDRLRITF</sequence>
<dbReference type="EMBL" id="QEYD01000005">
    <property type="protein sequence ID" value="PWE29026.1"/>
    <property type="molecule type" value="Genomic_DNA"/>
</dbReference>
<gene>
    <name evidence="2" type="ORF">C4N9_09420</name>
</gene>
<name>A0A2U2CAV4_9RHOB</name>
<protein>
    <submittedName>
        <fullName evidence="2">TIGR02281 family clan AA aspartic protease</fullName>
    </submittedName>
</protein>
<organism evidence="2 3">
    <name type="scientific">Pararhodobacter marinus</name>
    <dbReference type="NCBI Taxonomy" id="2184063"/>
    <lineage>
        <taxon>Bacteria</taxon>
        <taxon>Pseudomonadati</taxon>
        <taxon>Pseudomonadota</taxon>
        <taxon>Alphaproteobacteria</taxon>
        <taxon>Rhodobacterales</taxon>
        <taxon>Paracoccaceae</taxon>
        <taxon>Pararhodobacter</taxon>
    </lineage>
</organism>
<dbReference type="Proteomes" id="UP000244940">
    <property type="component" value="Unassembled WGS sequence"/>
</dbReference>
<keyword evidence="1" id="KW-0812">Transmembrane</keyword>
<keyword evidence="1" id="KW-1133">Transmembrane helix</keyword>
<dbReference type="Gene3D" id="2.40.70.10">
    <property type="entry name" value="Acid Proteases"/>
    <property type="match status" value="1"/>
</dbReference>
<dbReference type="GO" id="GO:0006508">
    <property type="term" value="P:proteolysis"/>
    <property type="evidence" value="ECO:0007669"/>
    <property type="project" value="UniProtKB-KW"/>
</dbReference>
<keyword evidence="1" id="KW-0472">Membrane</keyword>
<dbReference type="InterPro" id="IPR011969">
    <property type="entry name" value="Clan_AA_Asp_peptidase_C"/>
</dbReference>
<keyword evidence="2" id="KW-0645">Protease</keyword>
<dbReference type="InterPro" id="IPR034122">
    <property type="entry name" value="Retropepsin-like_bacterial"/>
</dbReference>
<feature type="transmembrane region" description="Helical" evidence="1">
    <location>
        <begin position="12"/>
        <end position="32"/>
    </location>
</feature>